<accession>A0A9X6XY64</accession>
<evidence type="ECO:0000313" key="1">
    <source>
        <dbReference type="EMBL" id="PDZ97565.1"/>
    </source>
</evidence>
<proteinExistence type="predicted"/>
<dbReference type="EMBL" id="NVMX01000022">
    <property type="protein sequence ID" value="PDZ97565.1"/>
    <property type="molecule type" value="Genomic_DNA"/>
</dbReference>
<dbReference type="Gene3D" id="2.30.110.10">
    <property type="entry name" value="Electron Transport, Fmn-binding Protein, Chain A"/>
    <property type="match status" value="1"/>
</dbReference>
<evidence type="ECO:0000313" key="2">
    <source>
        <dbReference type="Proteomes" id="UP000219922"/>
    </source>
</evidence>
<dbReference type="InterPro" id="IPR012349">
    <property type="entry name" value="Split_barrel_FMN-bd"/>
</dbReference>
<name>A0A9X6XY64_BACCE</name>
<comment type="caution">
    <text evidence="1">The sequence shown here is derived from an EMBL/GenBank/DDBJ whole genome shotgun (WGS) entry which is preliminary data.</text>
</comment>
<dbReference type="AlphaFoldDB" id="A0A9X6XY64"/>
<protein>
    <submittedName>
        <fullName evidence="1">FMN-binding negative transcriptional regulator</fullName>
    </submittedName>
</protein>
<reference evidence="1 2" key="1">
    <citation type="submission" date="2017-09" db="EMBL/GenBank/DDBJ databases">
        <title>Large-scale bioinformatics analysis of Bacillus genomes uncovers conserved roles of natural products in bacterial physiology.</title>
        <authorList>
            <consortium name="Agbiome Team Llc"/>
            <person name="Bleich R.M."/>
            <person name="Grubbs K.J."/>
            <person name="Santa Maria K.C."/>
            <person name="Allen S.E."/>
            <person name="Farag S."/>
            <person name="Shank E.A."/>
            <person name="Bowers A."/>
        </authorList>
    </citation>
    <scope>NUCLEOTIDE SEQUENCE [LARGE SCALE GENOMIC DNA]</scope>
    <source>
        <strain evidence="1 2">AFS092789</strain>
    </source>
</reference>
<dbReference type="RefSeq" id="WP_000275777.1">
    <property type="nucleotide sequence ID" value="NZ_NTTP01000039.1"/>
</dbReference>
<dbReference type="PANTHER" id="PTHR35802:SF1">
    <property type="entry name" value="PROTEASE SYNTHASE AND SPORULATION PROTEIN PAI 2"/>
    <property type="match status" value="1"/>
</dbReference>
<dbReference type="Pfam" id="PF04299">
    <property type="entry name" value="FMN_bind_2"/>
    <property type="match status" value="1"/>
</dbReference>
<dbReference type="PANTHER" id="PTHR35802">
    <property type="entry name" value="PROTEASE SYNTHASE AND SPORULATION PROTEIN PAI 2"/>
    <property type="match status" value="1"/>
</dbReference>
<gene>
    <name evidence="1" type="ORF">CON36_17080</name>
</gene>
<sequence length="205" mass="23983">MYIPKIFEMKELAVAYDVIQKNSFATVISMHEATLFATHLPLLLNKEKTHLYGHFALQNPQWQDIKHKTVLIIFHGPHCYISPSWYEINQAVPTWNYVTVHVYGEVEFIENEYELMESLHDMVVKYEAPNSSYKLQDIDATYLSGMNKGLQGFKIKINKIEGQAKLSQNQPLHRQELIVNQLEKISNEDEQNISFLMKENLKKRL</sequence>
<dbReference type="InterPro" id="IPR007396">
    <property type="entry name" value="TR_PAI2-type"/>
</dbReference>
<organism evidence="1 2">
    <name type="scientific">Bacillus cereus</name>
    <dbReference type="NCBI Taxonomy" id="1396"/>
    <lineage>
        <taxon>Bacteria</taxon>
        <taxon>Bacillati</taxon>
        <taxon>Bacillota</taxon>
        <taxon>Bacilli</taxon>
        <taxon>Bacillales</taxon>
        <taxon>Bacillaceae</taxon>
        <taxon>Bacillus</taxon>
        <taxon>Bacillus cereus group</taxon>
    </lineage>
</organism>
<dbReference type="SUPFAM" id="SSF50475">
    <property type="entry name" value="FMN-binding split barrel"/>
    <property type="match status" value="1"/>
</dbReference>
<dbReference type="PIRSF" id="PIRSF010372">
    <property type="entry name" value="PaiB"/>
    <property type="match status" value="1"/>
</dbReference>
<dbReference type="Proteomes" id="UP000219922">
    <property type="component" value="Unassembled WGS sequence"/>
</dbReference>